<keyword evidence="3 6" id="KW-0731">Sigma factor</keyword>
<dbReference type="InterPro" id="IPR007624">
    <property type="entry name" value="RNA_pol_sigma70_r3"/>
</dbReference>
<dbReference type="InterPro" id="IPR013324">
    <property type="entry name" value="RNA_pol_sigma_r3/r4-like"/>
</dbReference>
<feature type="domain" description="RNA polymerase sigma-70" evidence="7">
    <location>
        <begin position="178"/>
        <end position="191"/>
    </location>
</feature>
<dbReference type="RefSeq" id="WP_012862368.1">
    <property type="nucleotide sequence ID" value="NC_013517.1"/>
</dbReference>
<evidence type="ECO:0000313" key="9">
    <source>
        <dbReference type="EMBL" id="ACZ09786.1"/>
    </source>
</evidence>
<dbReference type="CDD" id="cd06171">
    <property type="entry name" value="Sigma70_r4"/>
    <property type="match status" value="1"/>
</dbReference>
<dbReference type="Pfam" id="PF00140">
    <property type="entry name" value="Sigma70_r1_2"/>
    <property type="match status" value="1"/>
</dbReference>
<dbReference type="KEGG" id="str:Sterm_2943"/>
<protein>
    <recommendedName>
        <fullName evidence="6">RNA polymerase sigma factor SigA</fullName>
    </recommendedName>
</protein>
<organism evidence="9 10">
    <name type="scientific">Sebaldella termitidis (strain ATCC 33386 / NCTC 11300)</name>
    <dbReference type="NCBI Taxonomy" id="526218"/>
    <lineage>
        <taxon>Bacteria</taxon>
        <taxon>Fusobacteriati</taxon>
        <taxon>Fusobacteriota</taxon>
        <taxon>Fusobacteriia</taxon>
        <taxon>Fusobacteriales</taxon>
        <taxon>Leptotrichiaceae</taxon>
        <taxon>Sebaldella</taxon>
    </lineage>
</organism>
<reference evidence="10" key="1">
    <citation type="submission" date="2009-09" db="EMBL/GenBank/DDBJ databases">
        <title>The complete chromosome of Sebaldella termitidis ATCC 33386.</title>
        <authorList>
            <consortium name="US DOE Joint Genome Institute (JGI-PGF)"/>
            <person name="Lucas S."/>
            <person name="Copeland A."/>
            <person name="Lapidus A."/>
            <person name="Glavina del Rio T."/>
            <person name="Dalin E."/>
            <person name="Tice H."/>
            <person name="Bruce D."/>
            <person name="Goodwin L."/>
            <person name="Pitluck S."/>
            <person name="Kyrpides N."/>
            <person name="Mavromatis K."/>
            <person name="Ivanova N."/>
            <person name="Mikhailova N."/>
            <person name="Sims D."/>
            <person name="Meincke L."/>
            <person name="Brettin T."/>
            <person name="Detter J.C."/>
            <person name="Han C."/>
            <person name="Larimer F."/>
            <person name="Land M."/>
            <person name="Hauser L."/>
            <person name="Markowitz V."/>
            <person name="Cheng J.F."/>
            <person name="Hugenholtz P."/>
            <person name="Woyke T."/>
            <person name="Wu D."/>
            <person name="Eisen J.A."/>
        </authorList>
    </citation>
    <scope>NUCLEOTIDE SEQUENCE [LARGE SCALE GENOMIC DNA]</scope>
    <source>
        <strain evidence="10">ATCC 33386 / NCTC 11300</strain>
    </source>
</reference>
<dbReference type="SUPFAM" id="SSF88946">
    <property type="entry name" value="Sigma2 domain of RNA polymerase sigma factors"/>
    <property type="match status" value="1"/>
</dbReference>
<evidence type="ECO:0000259" key="8">
    <source>
        <dbReference type="PROSITE" id="PS00716"/>
    </source>
</evidence>
<dbReference type="STRING" id="526218.Sterm_2943"/>
<dbReference type="Proteomes" id="UP000000845">
    <property type="component" value="Chromosome"/>
</dbReference>
<comment type="subunit">
    <text evidence="6">Interacts transiently with the RNA polymerase catalytic core.</text>
</comment>
<keyword evidence="10" id="KW-1185">Reference proteome</keyword>
<evidence type="ECO:0000313" key="10">
    <source>
        <dbReference type="Proteomes" id="UP000000845"/>
    </source>
</evidence>
<feature type="short sequence motif" description="Interaction with polymerase core subunit RpoC" evidence="6">
    <location>
        <begin position="178"/>
        <end position="181"/>
    </location>
</feature>
<dbReference type="PROSITE" id="PS00716">
    <property type="entry name" value="SIGMA70_2"/>
    <property type="match status" value="1"/>
</dbReference>
<dbReference type="NCBIfam" id="TIGR02937">
    <property type="entry name" value="sigma70-ECF"/>
    <property type="match status" value="1"/>
</dbReference>
<reference evidence="9 10" key="2">
    <citation type="journal article" date="2010" name="Stand. Genomic Sci.">
        <title>Complete genome sequence of Sebaldella termitidis type strain (NCTC 11300).</title>
        <authorList>
            <person name="Harmon-Smith M."/>
            <person name="Celia L."/>
            <person name="Chertkov O."/>
            <person name="Lapidus A."/>
            <person name="Copeland A."/>
            <person name="Glavina Del Rio T."/>
            <person name="Nolan M."/>
            <person name="Lucas S."/>
            <person name="Tice H."/>
            <person name="Cheng J.F."/>
            <person name="Han C."/>
            <person name="Detter J.C."/>
            <person name="Bruce D."/>
            <person name="Goodwin L."/>
            <person name="Pitluck S."/>
            <person name="Pati A."/>
            <person name="Liolios K."/>
            <person name="Ivanova N."/>
            <person name="Mavromatis K."/>
            <person name="Mikhailova N."/>
            <person name="Chen A."/>
            <person name="Palaniappan K."/>
            <person name="Land M."/>
            <person name="Hauser L."/>
            <person name="Chang Y.J."/>
            <person name="Jeffries C.D."/>
            <person name="Brettin T."/>
            <person name="Goker M."/>
            <person name="Beck B."/>
            <person name="Bristow J."/>
            <person name="Eisen J.A."/>
            <person name="Markowitz V."/>
            <person name="Hugenholtz P."/>
            <person name="Kyrpides N.C."/>
            <person name="Klenk H.P."/>
            <person name="Chen F."/>
        </authorList>
    </citation>
    <scope>NUCLEOTIDE SEQUENCE [LARGE SCALE GENOMIC DNA]</scope>
    <source>
        <strain evidence="10">ATCC 33386 / NCTC 11300</strain>
    </source>
</reference>
<dbReference type="AlphaFoldDB" id="D1ANI2"/>
<dbReference type="Gene3D" id="1.10.601.10">
    <property type="entry name" value="RNA Polymerase Primary Sigma Factor"/>
    <property type="match status" value="2"/>
</dbReference>
<evidence type="ECO:0000256" key="5">
    <source>
        <dbReference type="ARBA" id="ARBA00023163"/>
    </source>
</evidence>
<feature type="DNA-binding region" description="H-T-H motif" evidence="6">
    <location>
        <begin position="348"/>
        <end position="367"/>
    </location>
</feature>
<dbReference type="InterPro" id="IPR013325">
    <property type="entry name" value="RNA_pol_sigma_r2"/>
</dbReference>
<feature type="region of interest" description="Sigma-70 factor domain-3" evidence="6">
    <location>
        <begin position="233"/>
        <end position="309"/>
    </location>
</feature>
<evidence type="ECO:0000256" key="6">
    <source>
        <dbReference type="HAMAP-Rule" id="MF_00963"/>
    </source>
</evidence>
<dbReference type="HAMAP" id="MF_00963">
    <property type="entry name" value="Sigma70_RpoD_SigA"/>
    <property type="match status" value="1"/>
</dbReference>
<keyword evidence="1 6" id="KW-0963">Cytoplasm</keyword>
<proteinExistence type="inferred from homology"/>
<feature type="region of interest" description="Sigma-70 factor domain-2" evidence="6">
    <location>
        <begin position="154"/>
        <end position="224"/>
    </location>
</feature>
<name>D1ANI2_SEBTE</name>
<dbReference type="InterPro" id="IPR007627">
    <property type="entry name" value="RNA_pol_sigma70_r2"/>
</dbReference>
<comment type="similarity">
    <text evidence="6">Belongs to the sigma-70 factor family. RpoD/SigA subfamily.</text>
</comment>
<evidence type="ECO:0000256" key="1">
    <source>
        <dbReference type="ARBA" id="ARBA00022490"/>
    </source>
</evidence>
<keyword evidence="2 6" id="KW-0805">Transcription regulation</keyword>
<dbReference type="InterPro" id="IPR042189">
    <property type="entry name" value="RNA_pol_sigma_70_r1_1_sf"/>
</dbReference>
<dbReference type="EMBL" id="CP001739">
    <property type="protein sequence ID" value="ACZ09786.1"/>
    <property type="molecule type" value="Genomic_DNA"/>
</dbReference>
<keyword evidence="4 6" id="KW-0238">DNA-binding</keyword>
<dbReference type="PROSITE" id="PS00715">
    <property type="entry name" value="SIGMA70_1"/>
    <property type="match status" value="1"/>
</dbReference>
<dbReference type="InterPro" id="IPR050239">
    <property type="entry name" value="Sigma-70_RNA_pol_init_factors"/>
</dbReference>
<gene>
    <name evidence="6" type="primary">sigA</name>
    <name evidence="9" type="ordered locus">Sterm_2943</name>
</gene>
<dbReference type="Pfam" id="PF04539">
    <property type="entry name" value="Sigma70_r3"/>
    <property type="match status" value="1"/>
</dbReference>
<dbReference type="HOGENOM" id="CLU_014793_3_3_0"/>
<evidence type="ECO:0000256" key="2">
    <source>
        <dbReference type="ARBA" id="ARBA00023015"/>
    </source>
</evidence>
<keyword evidence="5 6" id="KW-0804">Transcription</keyword>
<dbReference type="Pfam" id="PF04545">
    <property type="entry name" value="Sigma70_r4"/>
    <property type="match status" value="1"/>
</dbReference>
<dbReference type="InterPro" id="IPR036388">
    <property type="entry name" value="WH-like_DNA-bd_sf"/>
</dbReference>
<dbReference type="InterPro" id="IPR028630">
    <property type="entry name" value="Sigma70_RpoD"/>
</dbReference>
<dbReference type="PANTHER" id="PTHR30603:SF60">
    <property type="entry name" value="RNA POLYMERASE SIGMA FACTOR RPOD"/>
    <property type="match status" value="1"/>
</dbReference>
<dbReference type="Pfam" id="PF04542">
    <property type="entry name" value="Sigma70_r2"/>
    <property type="match status" value="1"/>
</dbReference>
<dbReference type="GO" id="GO:0006352">
    <property type="term" value="P:DNA-templated transcription initiation"/>
    <property type="evidence" value="ECO:0007669"/>
    <property type="project" value="UniProtKB-UniRule"/>
</dbReference>
<dbReference type="Gene3D" id="1.10.10.10">
    <property type="entry name" value="Winged helix-like DNA-binding domain superfamily/Winged helix DNA-binding domain"/>
    <property type="match status" value="2"/>
</dbReference>
<comment type="function">
    <text evidence="6">Sigma factors are initiation factors that promote the attachment of RNA polymerase to specific initiation sites and are then released. This sigma factor is the primary sigma factor during exponential growth.</text>
</comment>
<dbReference type="Gene3D" id="1.10.220.120">
    <property type="entry name" value="Sigma-70 factor, region 1.1"/>
    <property type="match status" value="1"/>
</dbReference>
<evidence type="ECO:0000256" key="4">
    <source>
        <dbReference type="ARBA" id="ARBA00023125"/>
    </source>
</evidence>
<dbReference type="InterPro" id="IPR007630">
    <property type="entry name" value="RNA_pol_sigma70_r4"/>
</dbReference>
<dbReference type="GO" id="GO:0005737">
    <property type="term" value="C:cytoplasm"/>
    <property type="evidence" value="ECO:0007669"/>
    <property type="project" value="UniProtKB-SubCell"/>
</dbReference>
<comment type="subcellular location">
    <subcellularLocation>
        <location evidence="6">Cytoplasm</location>
    </subcellularLocation>
</comment>
<dbReference type="InterPro" id="IPR007127">
    <property type="entry name" value="RNA_pol_sigma_70_r1_1"/>
</dbReference>
<accession>D1ANI2</accession>
<dbReference type="InterPro" id="IPR012760">
    <property type="entry name" value="RNA_pol_sigma_RpoD_C"/>
</dbReference>
<dbReference type="FunFam" id="1.10.601.10:FF:000001">
    <property type="entry name" value="RNA polymerase sigma factor SigA"/>
    <property type="match status" value="1"/>
</dbReference>
<dbReference type="GO" id="GO:0003677">
    <property type="term" value="F:DNA binding"/>
    <property type="evidence" value="ECO:0007669"/>
    <property type="project" value="UniProtKB-UniRule"/>
</dbReference>
<dbReference type="PANTHER" id="PTHR30603">
    <property type="entry name" value="RNA POLYMERASE SIGMA FACTOR RPO"/>
    <property type="match status" value="1"/>
</dbReference>
<feature type="domain" description="RNA polymerase sigma-70" evidence="8">
    <location>
        <begin position="347"/>
        <end position="373"/>
    </location>
</feature>
<evidence type="ECO:0000256" key="3">
    <source>
        <dbReference type="ARBA" id="ARBA00023082"/>
    </source>
</evidence>
<evidence type="ECO:0000259" key="7">
    <source>
        <dbReference type="PROSITE" id="PS00715"/>
    </source>
</evidence>
<dbReference type="eggNOG" id="COG0568">
    <property type="taxonomic scope" value="Bacteria"/>
</dbReference>
<feature type="region of interest" description="Sigma-70 factor domain-4" evidence="6">
    <location>
        <begin position="322"/>
        <end position="375"/>
    </location>
</feature>
<dbReference type="InterPro" id="IPR009042">
    <property type="entry name" value="RNA_pol_sigma70_r1_2"/>
</dbReference>
<dbReference type="Pfam" id="PF03979">
    <property type="entry name" value="Sigma70_r1_1"/>
    <property type="match status" value="1"/>
</dbReference>
<dbReference type="GO" id="GO:0016987">
    <property type="term" value="F:sigma factor activity"/>
    <property type="evidence" value="ECO:0007669"/>
    <property type="project" value="UniProtKB-UniRule"/>
</dbReference>
<sequence>MPEKNMNLKDKLLELVKQAKEDGVISYEEINGVIPEDFPVEKIDQLIRGIEDKGISIVDTLVEKKDYMESNSTKKSAKIPEIEEEEFNEEEIDETEVNELLHTDLIKLAEIMDVDEPIKMYLREIGQIPLLTYEEEIALAQKVLENDEEAKQKLIESNLRLVVSIAKKHTNRGLKMLDLIQEGNMGLMKAVEKFEYEKGFKFSTYATWWIRQAITRAIADQGRTIRIPVHMIETINKIKKESRIILQETGKEATAEELAKKLEIPVDKVKSILEMNQDPISLETPVGSEEDSELGDFVEDDKFLNPYDATTRVLLKEQLDGVLKTLSEREEMVLRYRYGLDDGSPKTLEEVGKIFNVTRERIRQIEVKALRKLRHPSRRKKLEDYRS</sequence>
<dbReference type="NCBIfam" id="TIGR02393">
    <property type="entry name" value="RpoD_Cterm"/>
    <property type="match status" value="1"/>
</dbReference>
<dbReference type="SUPFAM" id="SSF88659">
    <property type="entry name" value="Sigma3 and sigma4 domains of RNA polymerase sigma factors"/>
    <property type="match status" value="2"/>
</dbReference>
<dbReference type="InterPro" id="IPR014284">
    <property type="entry name" value="RNA_pol_sigma-70_dom"/>
</dbReference>
<dbReference type="PRINTS" id="PR00046">
    <property type="entry name" value="SIGMA70FCT"/>
</dbReference>
<dbReference type="InterPro" id="IPR000943">
    <property type="entry name" value="RNA_pol_sigma70"/>
</dbReference>